<dbReference type="Proteomes" id="UP000198145">
    <property type="component" value="Unassembled WGS sequence"/>
</dbReference>
<evidence type="ECO:0000313" key="1">
    <source>
        <dbReference type="EMBL" id="OWP50052.1"/>
    </source>
</evidence>
<comment type="caution">
    <text evidence="1">The sequence shown here is derived from an EMBL/GenBank/DDBJ whole genome shotgun (WGS) entry which is preliminary data.</text>
</comment>
<proteinExistence type="predicted"/>
<gene>
    <name evidence="1" type="ORF">CEG18_16585</name>
</gene>
<reference evidence="1 2" key="1">
    <citation type="submission" date="2017-06" db="EMBL/GenBank/DDBJ databases">
        <title>Draft genome of Pseudomonas nitroreducens DF05.</title>
        <authorList>
            <person name="Iyer R."/>
        </authorList>
    </citation>
    <scope>NUCLEOTIDE SEQUENCE [LARGE SCALE GENOMIC DNA]</scope>
    <source>
        <strain evidence="1 2">DF05</strain>
    </source>
</reference>
<protein>
    <recommendedName>
        <fullName evidence="3">DUF3509 domain-containing protein</fullName>
    </recommendedName>
</protein>
<dbReference type="InterPro" id="IPR021898">
    <property type="entry name" value="DUF3509"/>
</dbReference>
<evidence type="ECO:0000313" key="2">
    <source>
        <dbReference type="Proteomes" id="UP000198145"/>
    </source>
</evidence>
<dbReference type="EMBL" id="NJBA01000005">
    <property type="protein sequence ID" value="OWP50052.1"/>
    <property type="molecule type" value="Genomic_DNA"/>
</dbReference>
<evidence type="ECO:0008006" key="3">
    <source>
        <dbReference type="Google" id="ProtNLM"/>
    </source>
</evidence>
<organism evidence="1 2">
    <name type="scientific">Pseudomonas nitroreducens</name>
    <dbReference type="NCBI Taxonomy" id="46680"/>
    <lineage>
        <taxon>Bacteria</taxon>
        <taxon>Pseudomonadati</taxon>
        <taxon>Pseudomonadota</taxon>
        <taxon>Gammaproteobacteria</taxon>
        <taxon>Pseudomonadales</taxon>
        <taxon>Pseudomonadaceae</taxon>
        <taxon>Pseudomonas</taxon>
    </lineage>
</organism>
<dbReference type="AlphaFoldDB" id="A0A246FBA3"/>
<name>A0A246FBA3_PSENT</name>
<accession>A0A246FBA3</accession>
<dbReference type="Pfam" id="PF12021">
    <property type="entry name" value="DUF3509"/>
    <property type="match status" value="1"/>
</dbReference>
<dbReference type="RefSeq" id="WP_088418880.1">
    <property type="nucleotide sequence ID" value="NZ_NJBA01000005.1"/>
</dbReference>
<sequence length="126" mass="14477">MQFDFETTQELICQALPEYCISFSRRPDKALLCSFRSHAGEHLFDRVITRQDLQHRQLLDDLIGRIKRDLILGDGPLPDEHVPVFTKRIPLPTFQPGHGKHRQRKIVVAGERLRQLASAGSRLHAC</sequence>